<dbReference type="PROSITE" id="PS50065">
    <property type="entry name" value="HMG_COA_REDUCTASE_4"/>
    <property type="match status" value="1"/>
</dbReference>
<dbReference type="GO" id="GO:0004420">
    <property type="term" value="F:hydroxymethylglutaryl-CoA reductase (NADPH) activity"/>
    <property type="evidence" value="ECO:0007669"/>
    <property type="project" value="InterPro"/>
</dbReference>
<reference evidence="5" key="1">
    <citation type="submission" date="2017-09" db="EMBL/GenBank/DDBJ databases">
        <title>Depth-based differentiation of microbial function through sediment-hosted aquifers and enrichment of novel symbionts in the deep terrestrial subsurface.</title>
        <authorList>
            <person name="Probst A.J."/>
            <person name="Ladd B."/>
            <person name="Jarett J.K."/>
            <person name="Geller-Mcgrath D.E."/>
            <person name="Sieber C.M.K."/>
            <person name="Emerson J.B."/>
            <person name="Anantharaman K."/>
            <person name="Thomas B.C."/>
            <person name="Malmstrom R."/>
            <person name="Stieglmeier M."/>
            <person name="Klingl A."/>
            <person name="Woyke T."/>
            <person name="Ryan C.M."/>
            <person name="Banfield J.F."/>
        </authorList>
    </citation>
    <scope>NUCLEOTIDE SEQUENCE [LARGE SCALE GENOMIC DNA]</scope>
</reference>
<dbReference type="AlphaFoldDB" id="A0A2H0TIX8"/>
<dbReference type="InterPro" id="IPR009029">
    <property type="entry name" value="HMG_CoA_Rdtase_sub-bd_dom_sf"/>
</dbReference>
<evidence type="ECO:0000256" key="3">
    <source>
        <dbReference type="RuleBase" id="RU361219"/>
    </source>
</evidence>
<evidence type="ECO:0000256" key="2">
    <source>
        <dbReference type="ARBA" id="ARBA00023002"/>
    </source>
</evidence>
<comment type="pathway">
    <text evidence="3">Metabolic intermediate metabolism; (R)-mevalonate degradation; (S)-3-hydroxy-3-methylglutaryl-CoA from (R)-mevalonate: step 1/1.</text>
</comment>
<dbReference type="Gene3D" id="3.90.770.10">
    <property type="entry name" value="3-hydroxy-3-methylglutaryl-coenzyme A Reductase, Chain A, domain 2"/>
    <property type="match status" value="2"/>
</dbReference>
<gene>
    <name evidence="4" type="ORF">COU43_02350</name>
</gene>
<dbReference type="PANTHER" id="PTHR10572:SF24">
    <property type="entry name" value="3-HYDROXY-3-METHYLGLUTARYL-COENZYME A REDUCTASE"/>
    <property type="match status" value="1"/>
</dbReference>
<dbReference type="UniPathway" id="UPA00257">
    <property type="reaction ID" value="UER00367"/>
</dbReference>
<evidence type="ECO:0000256" key="1">
    <source>
        <dbReference type="ARBA" id="ARBA00007661"/>
    </source>
</evidence>
<dbReference type="GO" id="GO:0015936">
    <property type="term" value="P:coenzyme A metabolic process"/>
    <property type="evidence" value="ECO:0007669"/>
    <property type="project" value="InterPro"/>
</dbReference>
<dbReference type="SUPFAM" id="SSF56542">
    <property type="entry name" value="Substrate-binding domain of HMG-CoA reductase"/>
    <property type="match status" value="1"/>
</dbReference>
<protein>
    <recommendedName>
        <fullName evidence="3">3-hydroxy-3-methylglutaryl coenzyme A reductase</fullName>
        <shortName evidence="3">HMG-CoA reductase</shortName>
        <ecNumber evidence="3">1.1.1.88</ecNumber>
    </recommendedName>
</protein>
<dbReference type="InterPro" id="IPR023074">
    <property type="entry name" value="HMG_CoA_Rdtase_cat_sf"/>
</dbReference>
<dbReference type="InterPro" id="IPR009023">
    <property type="entry name" value="HMG_CoA_Rdtase_NAD(P)-bd_sf"/>
</dbReference>
<dbReference type="InterPro" id="IPR023076">
    <property type="entry name" value="HMG_CoA_Rdtase_CS"/>
</dbReference>
<dbReference type="EMBL" id="PFCK01000066">
    <property type="protein sequence ID" value="PIR71491.1"/>
    <property type="molecule type" value="Genomic_DNA"/>
</dbReference>
<dbReference type="PROSITE" id="PS00066">
    <property type="entry name" value="HMG_COA_REDUCTASE_1"/>
    <property type="match status" value="1"/>
</dbReference>
<dbReference type="Pfam" id="PF00368">
    <property type="entry name" value="HMG-CoA_red"/>
    <property type="match status" value="1"/>
</dbReference>
<keyword evidence="2 3" id="KW-0560">Oxidoreductase</keyword>
<evidence type="ECO:0000313" key="5">
    <source>
        <dbReference type="Proteomes" id="UP000228909"/>
    </source>
</evidence>
<dbReference type="NCBIfam" id="TIGR00532">
    <property type="entry name" value="HMG_CoA_R_NAD"/>
    <property type="match status" value="1"/>
</dbReference>
<keyword evidence="3" id="KW-0520">NAD</keyword>
<dbReference type="SUPFAM" id="SSF55035">
    <property type="entry name" value="NAD-binding domain of HMG-CoA reductase"/>
    <property type="match status" value="1"/>
</dbReference>
<dbReference type="EC" id="1.1.1.88" evidence="3"/>
<proteinExistence type="inferred from homology"/>
<comment type="caution">
    <text evidence="4">The sequence shown here is derived from an EMBL/GenBank/DDBJ whole genome shotgun (WGS) entry which is preliminary data.</text>
</comment>
<dbReference type="PANTHER" id="PTHR10572">
    <property type="entry name" value="3-HYDROXY-3-METHYLGLUTARYL-COENZYME A REDUCTASE"/>
    <property type="match status" value="1"/>
</dbReference>
<sequence length="399" mass="44162">MPQMARKPMTSSLPQFHQLSLAEKIKIIARFSSLTKEDLKLIRQYQKLPDFIDFENNIGPFKIASHFLVNDKDYFVPMEIEEPSVVAAASRAAKIIREGGGFFGRYLGNQMIGQLQLFGIKNFQKAKKEILKSKKEILKIANKTNEFLLKISGGAKDLEVRKVNPIRKNKFSNRARNFLVLHLFVDTKDAMGANIVNTMLEKITPLVKKISGGQIGVRIISNFAEKRIVFVEARVPIKKLALGKFSGEKVAKGILAAQELAESDIYRAVTHNKGVMNGIDAVAMSTGNDYRAIESAIHSFAAKDGKYKPVTNWKLEKKFLKGEIKIPLPIATVGGATGTKKAKLALKILRVKNAQELGIVAASVGLSNNLAALSVLGTEGIQKGHLKLHQEFLRKTKND</sequence>
<accession>A0A2H0TIX8</accession>
<comment type="catalytic activity">
    <reaction evidence="3">
        <text>(R)-mevalonate + 2 NAD(+) + CoA = (3S)-3-hydroxy-3-methylglutaryl-CoA + 2 NADH + 2 H(+)</text>
        <dbReference type="Rhea" id="RHEA:14833"/>
        <dbReference type="ChEBI" id="CHEBI:15378"/>
        <dbReference type="ChEBI" id="CHEBI:36464"/>
        <dbReference type="ChEBI" id="CHEBI:43074"/>
        <dbReference type="ChEBI" id="CHEBI:57287"/>
        <dbReference type="ChEBI" id="CHEBI:57540"/>
        <dbReference type="ChEBI" id="CHEBI:57945"/>
        <dbReference type="EC" id="1.1.1.88"/>
    </reaction>
</comment>
<evidence type="ECO:0000313" key="4">
    <source>
        <dbReference type="EMBL" id="PIR71491.1"/>
    </source>
</evidence>
<organism evidence="4 5">
    <name type="scientific">Candidatus Nealsonbacteria bacterium CG10_big_fil_rev_8_21_14_0_10_37_25</name>
    <dbReference type="NCBI Taxonomy" id="1974711"/>
    <lineage>
        <taxon>Bacteria</taxon>
        <taxon>Candidatus Nealsoniibacteriota</taxon>
    </lineage>
</organism>
<dbReference type="Proteomes" id="UP000228909">
    <property type="component" value="Unassembled WGS sequence"/>
</dbReference>
<dbReference type="InterPro" id="IPR004553">
    <property type="entry name" value="HMG_CoA_Rdtase_bac-typ"/>
</dbReference>
<name>A0A2H0TIX8_9BACT</name>
<dbReference type="InterPro" id="IPR002202">
    <property type="entry name" value="HMG_CoA_Rdtase"/>
</dbReference>
<comment type="similarity">
    <text evidence="1 3">Belongs to the HMG-CoA reductase family.</text>
</comment>
<dbReference type="GO" id="GO:0140643">
    <property type="term" value="F:hydroxymethylglutaryl-CoA reductase (NADH) activity"/>
    <property type="evidence" value="ECO:0007669"/>
    <property type="project" value="UniProtKB-EC"/>
</dbReference>